<proteinExistence type="predicted"/>
<keyword evidence="1" id="KW-0812">Transmembrane</keyword>
<name>A0ABT0REE3_9SPHN</name>
<feature type="transmembrane region" description="Helical" evidence="1">
    <location>
        <begin position="13"/>
        <end position="32"/>
    </location>
</feature>
<gene>
    <name evidence="2" type="ORF">LZ519_04775</name>
</gene>
<keyword evidence="1" id="KW-0472">Membrane</keyword>
<dbReference type="InterPro" id="IPR046548">
    <property type="entry name" value="DUF6804"/>
</dbReference>
<dbReference type="EMBL" id="JAMGBC010000001">
    <property type="protein sequence ID" value="MCL6678632.1"/>
    <property type="molecule type" value="Genomic_DNA"/>
</dbReference>
<dbReference type="Proteomes" id="UP001165343">
    <property type="component" value="Unassembled WGS sequence"/>
</dbReference>
<keyword evidence="3" id="KW-1185">Reference proteome</keyword>
<feature type="transmembrane region" description="Helical" evidence="1">
    <location>
        <begin position="41"/>
        <end position="59"/>
    </location>
</feature>
<evidence type="ECO:0000313" key="2">
    <source>
        <dbReference type="EMBL" id="MCL6678632.1"/>
    </source>
</evidence>
<organism evidence="2 3">
    <name type="scientific">Sphingomonas anseongensis</name>
    <dbReference type="NCBI Taxonomy" id="2908207"/>
    <lineage>
        <taxon>Bacteria</taxon>
        <taxon>Pseudomonadati</taxon>
        <taxon>Pseudomonadota</taxon>
        <taxon>Alphaproteobacteria</taxon>
        <taxon>Sphingomonadales</taxon>
        <taxon>Sphingomonadaceae</taxon>
        <taxon>Sphingomonas</taxon>
    </lineage>
</organism>
<evidence type="ECO:0000313" key="3">
    <source>
        <dbReference type="Proteomes" id="UP001165343"/>
    </source>
</evidence>
<dbReference type="Pfam" id="PF20619">
    <property type="entry name" value="DUF6804"/>
    <property type="match status" value="1"/>
</dbReference>
<accession>A0ABT0REE3</accession>
<reference evidence="2" key="1">
    <citation type="submission" date="2022-05" db="EMBL/GenBank/DDBJ databases">
        <authorList>
            <person name="Jo J.-H."/>
            <person name="Im W.-T."/>
        </authorList>
    </citation>
    <scope>NUCLEOTIDE SEQUENCE</scope>
    <source>
        <strain evidence="2">RG327</strain>
    </source>
</reference>
<keyword evidence="1" id="KW-1133">Transmembrane helix</keyword>
<evidence type="ECO:0000256" key="1">
    <source>
        <dbReference type="SAM" id="Phobius"/>
    </source>
</evidence>
<feature type="transmembrane region" description="Helical" evidence="1">
    <location>
        <begin position="65"/>
        <end position="81"/>
    </location>
</feature>
<protein>
    <submittedName>
        <fullName evidence="2">Uncharacterized protein</fullName>
    </submittedName>
</protein>
<comment type="caution">
    <text evidence="2">The sequence shown here is derived from an EMBL/GenBank/DDBJ whole genome shotgun (WGS) entry which is preliminary data.</text>
</comment>
<sequence>MAALAVALLELPYGYYVLLRLVVCGVCIHLAVQENNAGRTGWTWVLGAVAILYNPIFRIHLNRDIWSVVNIATILLFVVHMRSMRTVSKQTL</sequence>